<evidence type="ECO:0000313" key="1">
    <source>
        <dbReference type="EMBL" id="BCJ87283.1"/>
    </source>
</evidence>
<dbReference type="InterPro" id="IPR036638">
    <property type="entry name" value="HLH_DNA-bd_sf"/>
</dbReference>
<evidence type="ECO:0008006" key="3">
    <source>
        <dbReference type="Google" id="ProtNLM"/>
    </source>
</evidence>
<sequence length="74" mass="8844">MESRVHMRLDAEITMLKKRLIRVSQDVDCLTHPYMLKISQMLDVRLNEIERIKKSAVLGSCCRQCRRFFIFLND</sequence>
<evidence type="ECO:0000313" key="2">
    <source>
        <dbReference type="Proteomes" id="UP000593802"/>
    </source>
</evidence>
<dbReference type="GO" id="GO:0046983">
    <property type="term" value="F:protein dimerization activity"/>
    <property type="evidence" value="ECO:0007669"/>
    <property type="project" value="InterPro"/>
</dbReference>
<keyword evidence="2" id="KW-1185">Reference proteome</keyword>
<gene>
    <name evidence="1" type="ORF">skT53_22680</name>
</gene>
<accession>A0A7I8DAR8</accession>
<dbReference type="EMBL" id="AP023366">
    <property type="protein sequence ID" value="BCJ87283.1"/>
    <property type="molecule type" value="Genomic_DNA"/>
</dbReference>
<dbReference type="SUPFAM" id="SSF140500">
    <property type="entry name" value="BAS1536-like"/>
    <property type="match status" value="1"/>
</dbReference>
<proteinExistence type="predicted"/>
<dbReference type="GO" id="GO:0043937">
    <property type="term" value="P:regulation of sporulation"/>
    <property type="evidence" value="ECO:0007669"/>
    <property type="project" value="InterPro"/>
</dbReference>
<reference evidence="1 2" key="1">
    <citation type="submission" date="2020-08" db="EMBL/GenBank/DDBJ databases">
        <title>Complete Genome Sequence of Effusibacillus dendaii Strain skT53, Isolated from Farmland soil.</title>
        <authorList>
            <person name="Konishi T."/>
            <person name="Kawasaki H."/>
        </authorList>
    </citation>
    <scope>NUCLEOTIDE SEQUENCE [LARGE SCALE GENOMIC DNA]</scope>
    <source>
        <strain evidence="2">skT53</strain>
    </source>
</reference>
<protein>
    <recommendedName>
        <fullName evidence="3">Aspartyl-phosphate phosphatase Spo0E family protein</fullName>
    </recommendedName>
</protein>
<dbReference type="Gene3D" id="4.10.280.10">
    <property type="entry name" value="Helix-loop-helix DNA-binding domain"/>
    <property type="match status" value="1"/>
</dbReference>
<dbReference type="Proteomes" id="UP000593802">
    <property type="component" value="Chromosome"/>
</dbReference>
<dbReference type="Pfam" id="PF09388">
    <property type="entry name" value="SpoOE-like"/>
    <property type="match status" value="1"/>
</dbReference>
<dbReference type="AlphaFoldDB" id="A0A7I8DAR8"/>
<organism evidence="1 2">
    <name type="scientific">Effusibacillus dendaii</name>
    <dbReference type="NCBI Taxonomy" id="2743772"/>
    <lineage>
        <taxon>Bacteria</taxon>
        <taxon>Bacillati</taxon>
        <taxon>Bacillota</taxon>
        <taxon>Bacilli</taxon>
        <taxon>Bacillales</taxon>
        <taxon>Alicyclobacillaceae</taxon>
        <taxon>Effusibacillus</taxon>
    </lineage>
</organism>
<dbReference type="InterPro" id="IPR018540">
    <property type="entry name" value="Spo0E-like"/>
</dbReference>
<name>A0A7I8DAR8_9BACL</name>
<dbReference type="KEGG" id="eff:skT53_22680"/>
<dbReference type="InterPro" id="IPR037208">
    <property type="entry name" value="Spo0E-like_sf"/>
</dbReference>